<name>A0A0F9DJ97_9ZZZZ</name>
<dbReference type="AlphaFoldDB" id="A0A0F9DJ97"/>
<proteinExistence type="predicted"/>
<evidence type="ECO:0000313" key="1">
    <source>
        <dbReference type="EMBL" id="KKL53896.1"/>
    </source>
</evidence>
<gene>
    <name evidence="1" type="ORF">LCGC14_2270810</name>
</gene>
<comment type="caution">
    <text evidence="1">The sequence shown here is derived from an EMBL/GenBank/DDBJ whole genome shotgun (WGS) entry which is preliminary data.</text>
</comment>
<dbReference type="EMBL" id="LAZR01031387">
    <property type="protein sequence ID" value="KKL53896.1"/>
    <property type="molecule type" value="Genomic_DNA"/>
</dbReference>
<accession>A0A0F9DJ97</accession>
<protein>
    <submittedName>
        <fullName evidence="1">Uncharacterized protein</fullName>
    </submittedName>
</protein>
<organism evidence="1">
    <name type="scientific">marine sediment metagenome</name>
    <dbReference type="NCBI Taxonomy" id="412755"/>
    <lineage>
        <taxon>unclassified sequences</taxon>
        <taxon>metagenomes</taxon>
        <taxon>ecological metagenomes</taxon>
    </lineage>
</organism>
<sequence length="174" mass="19795">MRKLIPIILLGILLLPIGCMPPKFISKEPPDLNTKFESTPPYSIDLSKIPKPDKLKPIFVDENFKVVPMEEAKFILLAPSEYAKIAALLKLTKAYKNIIMEQEILVNTHVDIINSLKEYVALERAKAKEYRQLWADSENAYRQEKYAHSLDNAINKGAFGLMSIGSFIVMFLLL</sequence>
<reference evidence="1" key="1">
    <citation type="journal article" date="2015" name="Nature">
        <title>Complex archaea that bridge the gap between prokaryotes and eukaryotes.</title>
        <authorList>
            <person name="Spang A."/>
            <person name="Saw J.H."/>
            <person name="Jorgensen S.L."/>
            <person name="Zaremba-Niedzwiedzka K."/>
            <person name="Martijn J."/>
            <person name="Lind A.E."/>
            <person name="van Eijk R."/>
            <person name="Schleper C."/>
            <person name="Guy L."/>
            <person name="Ettema T.J."/>
        </authorList>
    </citation>
    <scope>NUCLEOTIDE SEQUENCE</scope>
</reference>